<proteinExistence type="predicted"/>
<sequence length="31" mass="3418">MTSNGGLRYFEKAVALKTSQRLFPTPCACLN</sequence>
<protein>
    <submittedName>
        <fullName evidence="1">Uncharacterized protein</fullName>
    </submittedName>
</protein>
<comment type="caution">
    <text evidence="1">The sequence shown here is derived from an EMBL/GenBank/DDBJ whole genome shotgun (WGS) entry which is preliminary data.</text>
</comment>
<evidence type="ECO:0000313" key="2">
    <source>
        <dbReference type="Proteomes" id="UP000708208"/>
    </source>
</evidence>
<keyword evidence="2" id="KW-1185">Reference proteome</keyword>
<reference evidence="1" key="1">
    <citation type="submission" date="2021-06" db="EMBL/GenBank/DDBJ databases">
        <authorList>
            <person name="Hodson N. C."/>
            <person name="Mongue J. A."/>
            <person name="Jaron S. K."/>
        </authorList>
    </citation>
    <scope>NUCLEOTIDE SEQUENCE</scope>
</reference>
<evidence type="ECO:0000313" key="1">
    <source>
        <dbReference type="EMBL" id="CAG7725532.1"/>
    </source>
</evidence>
<gene>
    <name evidence="1" type="ORF">AFUS01_LOCUS14486</name>
</gene>
<dbReference type="Proteomes" id="UP000708208">
    <property type="component" value="Unassembled WGS sequence"/>
</dbReference>
<dbReference type="EMBL" id="CAJVCH010123357">
    <property type="protein sequence ID" value="CAG7725532.1"/>
    <property type="molecule type" value="Genomic_DNA"/>
</dbReference>
<feature type="non-terminal residue" evidence="1">
    <location>
        <position position="31"/>
    </location>
</feature>
<accession>A0A8J2JWY5</accession>
<organism evidence="1 2">
    <name type="scientific">Allacma fusca</name>
    <dbReference type="NCBI Taxonomy" id="39272"/>
    <lineage>
        <taxon>Eukaryota</taxon>
        <taxon>Metazoa</taxon>
        <taxon>Ecdysozoa</taxon>
        <taxon>Arthropoda</taxon>
        <taxon>Hexapoda</taxon>
        <taxon>Collembola</taxon>
        <taxon>Symphypleona</taxon>
        <taxon>Sminthuridae</taxon>
        <taxon>Allacma</taxon>
    </lineage>
</organism>
<dbReference type="AlphaFoldDB" id="A0A8J2JWY5"/>
<name>A0A8J2JWY5_9HEXA</name>